<dbReference type="InterPro" id="IPR004378">
    <property type="entry name" value="F420H2_quin_Rdtase"/>
</dbReference>
<dbReference type="Gene3D" id="2.30.110.10">
    <property type="entry name" value="Electron Transport, Fmn-binding Protein, Chain A"/>
    <property type="match status" value="1"/>
</dbReference>
<accession>A0A1I4D298</accession>
<evidence type="ECO:0000313" key="1">
    <source>
        <dbReference type="EMBL" id="SFK86849.1"/>
    </source>
</evidence>
<dbReference type="GO" id="GO:0016491">
    <property type="term" value="F:oxidoreductase activity"/>
    <property type="evidence" value="ECO:0007669"/>
    <property type="project" value="InterPro"/>
</dbReference>
<protein>
    <submittedName>
        <fullName evidence="1">Deazaflavin-dependent oxidoreductase, nitroreductase family</fullName>
    </submittedName>
</protein>
<evidence type="ECO:0000313" key="2">
    <source>
        <dbReference type="Proteomes" id="UP000199025"/>
    </source>
</evidence>
<dbReference type="AlphaFoldDB" id="A0A1I4D298"/>
<dbReference type="InterPro" id="IPR012349">
    <property type="entry name" value="Split_barrel_FMN-bd"/>
</dbReference>
<dbReference type="EMBL" id="FORP01000039">
    <property type="protein sequence ID" value="SFK86849.1"/>
    <property type="molecule type" value="Genomic_DNA"/>
</dbReference>
<gene>
    <name evidence="1" type="ORF">SAMN05421835_13947</name>
</gene>
<proteinExistence type="predicted"/>
<dbReference type="STRING" id="115433.SAMN05421835_13947"/>
<dbReference type="RefSeq" id="WP_091516618.1">
    <property type="nucleotide sequence ID" value="NZ_CBDQZW010000076.1"/>
</dbReference>
<dbReference type="Proteomes" id="UP000199025">
    <property type="component" value="Unassembled WGS sequence"/>
</dbReference>
<sequence>MVLPKGLARFNRVVTNRLLGPLAGRGGPLARVVHRGRRSGREYRTPVGVFPTPTGYAIPLTYGPDTDWVRNVLAAGTCELEIGGGVVKLTNPRVVRDERRTVAPAAQRFFLALTGMTEFLYLDRA</sequence>
<keyword evidence="2" id="KW-1185">Reference proteome</keyword>
<dbReference type="OrthoDB" id="3778270at2"/>
<organism evidence="1 2">
    <name type="scientific">Amycolatopsis sacchari</name>
    <dbReference type="NCBI Taxonomy" id="115433"/>
    <lineage>
        <taxon>Bacteria</taxon>
        <taxon>Bacillati</taxon>
        <taxon>Actinomycetota</taxon>
        <taxon>Actinomycetes</taxon>
        <taxon>Pseudonocardiales</taxon>
        <taxon>Pseudonocardiaceae</taxon>
        <taxon>Amycolatopsis</taxon>
    </lineage>
</organism>
<dbReference type="NCBIfam" id="TIGR00026">
    <property type="entry name" value="hi_GC_TIGR00026"/>
    <property type="match status" value="1"/>
</dbReference>
<name>A0A1I4D298_9PSEU</name>
<reference evidence="1 2" key="1">
    <citation type="submission" date="2016-10" db="EMBL/GenBank/DDBJ databases">
        <authorList>
            <person name="de Groot N.N."/>
        </authorList>
    </citation>
    <scope>NUCLEOTIDE SEQUENCE [LARGE SCALE GENOMIC DNA]</scope>
    <source>
        <strain evidence="1 2">DSM 44468</strain>
    </source>
</reference>